<protein>
    <submittedName>
        <fullName evidence="3">Outer membrane lipoprotein-sorting protein</fullName>
    </submittedName>
</protein>
<feature type="compositionally biased region" description="Low complexity" evidence="1">
    <location>
        <begin position="290"/>
        <end position="306"/>
    </location>
</feature>
<keyword evidence="2" id="KW-0732">Signal</keyword>
<evidence type="ECO:0000256" key="2">
    <source>
        <dbReference type="SAM" id="SignalP"/>
    </source>
</evidence>
<feature type="signal peptide" evidence="2">
    <location>
        <begin position="1"/>
        <end position="24"/>
    </location>
</feature>
<dbReference type="RefSeq" id="WP_277859336.1">
    <property type="nucleotide sequence ID" value="NZ_JARRAG010000001.1"/>
</dbReference>
<proteinExistence type="predicted"/>
<feature type="chain" id="PRO_5045922902" evidence="2">
    <location>
        <begin position="25"/>
        <end position="306"/>
    </location>
</feature>
<evidence type="ECO:0000313" key="4">
    <source>
        <dbReference type="Proteomes" id="UP001216907"/>
    </source>
</evidence>
<keyword evidence="3" id="KW-0449">Lipoprotein</keyword>
<comment type="caution">
    <text evidence="3">The sequence shown here is derived from an EMBL/GenBank/DDBJ whole genome shotgun (WGS) entry which is preliminary data.</text>
</comment>
<sequence length="306" mass="33628">MGRRGATIGAAGLLAACAAGGSFAFGQAAQPPAAARKALAPAEVQAAPAQPQAAPANPGIDLETLLKRWEGQSSKLKTLDVVIFRRDDVPAFDEVEYYEGRALFKSPNLAFIDFKKIKQDDAGKPVKKDETTWDSTHEERIICTGNEVWQYKSDTRQIFVFPLEKDQAAKAIEEGPLPFLFNMKAEEAKQRYEIGLMPPPNDKSFGISIKPKLDVDKESFSHAFVQLDRAYMLPVRIVLVSPDGKSKKDFKLESVKPNATVKEENFVGKEFAKWKVIRNPAGEERPRNAPPAAAARPVPAAAAPRR</sequence>
<keyword evidence="4" id="KW-1185">Reference proteome</keyword>
<name>A0ABT6F5W2_9BACT</name>
<organism evidence="3 4">
    <name type="scientific">Paludisphaera mucosa</name>
    <dbReference type="NCBI Taxonomy" id="3030827"/>
    <lineage>
        <taxon>Bacteria</taxon>
        <taxon>Pseudomonadati</taxon>
        <taxon>Planctomycetota</taxon>
        <taxon>Planctomycetia</taxon>
        <taxon>Isosphaerales</taxon>
        <taxon>Isosphaeraceae</taxon>
        <taxon>Paludisphaera</taxon>
    </lineage>
</organism>
<gene>
    <name evidence="3" type="ORF">PZE19_04300</name>
</gene>
<feature type="region of interest" description="Disordered" evidence="1">
    <location>
        <begin position="279"/>
        <end position="306"/>
    </location>
</feature>
<accession>A0ABT6F5W2</accession>
<dbReference type="PROSITE" id="PS51257">
    <property type="entry name" value="PROKAR_LIPOPROTEIN"/>
    <property type="match status" value="1"/>
</dbReference>
<evidence type="ECO:0000313" key="3">
    <source>
        <dbReference type="EMBL" id="MDG3002977.1"/>
    </source>
</evidence>
<reference evidence="3 4" key="1">
    <citation type="submission" date="2023-03" db="EMBL/GenBank/DDBJ databases">
        <title>Paludisphaera mucosa sp. nov. a novel planctomycete from northern fen.</title>
        <authorList>
            <person name="Ivanova A."/>
        </authorList>
    </citation>
    <scope>NUCLEOTIDE SEQUENCE [LARGE SCALE GENOMIC DNA]</scope>
    <source>
        <strain evidence="3 4">Pla2</strain>
    </source>
</reference>
<dbReference type="Gene3D" id="2.50.20.10">
    <property type="entry name" value="Lipoprotein localisation LolA/LolB/LppX"/>
    <property type="match status" value="1"/>
</dbReference>
<dbReference type="EMBL" id="JARRAG010000001">
    <property type="protein sequence ID" value="MDG3002977.1"/>
    <property type="molecule type" value="Genomic_DNA"/>
</dbReference>
<dbReference type="Proteomes" id="UP001216907">
    <property type="component" value="Unassembled WGS sequence"/>
</dbReference>
<evidence type="ECO:0000256" key="1">
    <source>
        <dbReference type="SAM" id="MobiDB-lite"/>
    </source>
</evidence>